<dbReference type="EMBL" id="LN609529">
    <property type="protein sequence ID" value="CEF67359.1"/>
    <property type="molecule type" value="Genomic_DNA"/>
</dbReference>
<dbReference type="WBParaSite" id="SRAE_2000202300.1">
    <property type="protein sequence ID" value="SRAE_2000202300.1"/>
    <property type="gene ID" value="WBGene00262230"/>
</dbReference>
<evidence type="ECO:0000313" key="6">
    <source>
        <dbReference type="EMBL" id="CEF67359.1"/>
    </source>
</evidence>
<reference evidence="7" key="2">
    <citation type="submission" date="2014-09" db="EMBL/GenBank/DDBJ databases">
        <authorList>
            <person name="Martin A.A."/>
        </authorList>
    </citation>
    <scope>NUCLEOTIDE SEQUENCE</scope>
    <source>
        <strain evidence="7">ED321</strain>
    </source>
</reference>
<evidence type="ECO:0000313" key="8">
    <source>
        <dbReference type="WBParaSite" id="SRAE_2000202300.1"/>
    </source>
</evidence>
<feature type="coiled-coil region" evidence="2">
    <location>
        <begin position="141"/>
        <end position="206"/>
    </location>
</feature>
<protein>
    <recommendedName>
        <fullName evidence="1">UBX domain-containing protein 4</fullName>
    </recommendedName>
</protein>
<reference evidence="8" key="3">
    <citation type="submission" date="2020-12" db="UniProtKB">
        <authorList>
            <consortium name="WormBaseParasite"/>
        </authorList>
    </citation>
    <scope>IDENTIFICATION</scope>
</reference>
<evidence type="ECO:0000256" key="4">
    <source>
        <dbReference type="SAM" id="Phobius"/>
    </source>
</evidence>
<feature type="compositionally biased region" description="Polar residues" evidence="3">
    <location>
        <begin position="428"/>
        <end position="438"/>
    </location>
</feature>
<keyword evidence="4" id="KW-0472">Membrane</keyword>
<dbReference type="SMART" id="SM00166">
    <property type="entry name" value="UBX"/>
    <property type="match status" value="1"/>
</dbReference>
<dbReference type="PANTHER" id="PTHR46424">
    <property type="entry name" value="UBX DOMAIN-CONTAINING PROTEIN 4"/>
    <property type="match status" value="1"/>
</dbReference>
<dbReference type="AlphaFoldDB" id="A0A090MYK8"/>
<dbReference type="PANTHER" id="PTHR46424:SF1">
    <property type="entry name" value="UBX DOMAIN-CONTAINING PROTEIN 4"/>
    <property type="match status" value="1"/>
</dbReference>
<evidence type="ECO:0000313" key="9">
    <source>
        <dbReference type="WormBase" id="SRAE_2000202300"/>
    </source>
</evidence>
<dbReference type="GO" id="GO:0005783">
    <property type="term" value="C:endoplasmic reticulum"/>
    <property type="evidence" value="ECO:0007669"/>
    <property type="project" value="TreeGrafter"/>
</dbReference>
<keyword evidence="4" id="KW-0812">Transmembrane</keyword>
<dbReference type="Pfam" id="PF00789">
    <property type="entry name" value="UBX"/>
    <property type="match status" value="1"/>
</dbReference>
<evidence type="ECO:0000256" key="3">
    <source>
        <dbReference type="SAM" id="MobiDB-lite"/>
    </source>
</evidence>
<dbReference type="Proteomes" id="UP000035682">
    <property type="component" value="Unplaced"/>
</dbReference>
<feature type="region of interest" description="Disordered" evidence="3">
    <location>
        <begin position="408"/>
        <end position="438"/>
    </location>
</feature>
<feature type="domain" description="UBX" evidence="5">
    <location>
        <begin position="245"/>
        <end position="320"/>
    </location>
</feature>
<keyword evidence="4" id="KW-1133">Transmembrane helix</keyword>
<dbReference type="GO" id="GO:0036503">
    <property type="term" value="P:ERAD pathway"/>
    <property type="evidence" value="ECO:0007669"/>
    <property type="project" value="TreeGrafter"/>
</dbReference>
<feature type="transmembrane region" description="Helical" evidence="4">
    <location>
        <begin position="340"/>
        <end position="361"/>
    </location>
</feature>
<dbReference type="OMA" id="WHTGNIA"/>
<reference evidence="6" key="1">
    <citation type="submission" date="2014-09" db="EMBL/GenBank/DDBJ databases">
        <authorList>
            <person name="Aslett A.Martin."/>
        </authorList>
    </citation>
    <scope>NUCLEOTIDE SEQUENCE</scope>
    <source>
        <strain evidence="6">ED321 Heterogonic</strain>
    </source>
</reference>
<proteinExistence type="predicted"/>
<dbReference type="RefSeq" id="XP_024506559.1">
    <property type="nucleotide sequence ID" value="XM_024653044.1"/>
</dbReference>
<evidence type="ECO:0000256" key="2">
    <source>
        <dbReference type="SAM" id="Coils"/>
    </source>
</evidence>
<dbReference type="InterPro" id="IPR001012">
    <property type="entry name" value="UBX_dom"/>
</dbReference>
<name>A0A090MYK8_STRRB</name>
<dbReference type="GeneID" id="36379724"/>
<dbReference type="OrthoDB" id="10254930at2759"/>
<sequence>MVWFEGSVAEAVSKCKADKALFIVYLHHNYESNNPETLRMEELWTLIDPSFFSVPYVAIKVEENSLSARQFSCIYKNPLFPSVYFIGTDAKPIDVITLIEECDESIFVDKISNAFKKFAIDNGYIETEWSGMTKEEKAIHAQKLIAERKAKKAEAEQAEARERELRRRMDGKAMLETKERAKELELKEAAAAIKKQKQEDAAYKKRILEQMALERKDKQLEEEERLKNMMAGDVSKPSAPKITSIPTDVCRVQIRFPDGKTIVKEFQSKDKLQVLKDAIINEKKMTTDFAIVQAYPRKELIEFEKDFLELQLTPSTTVLVIPNENKVSSMRLVRNVHSTFWTFVFESLIIIFNFFLSFIGFSSITSANAPNVQEQTQSNNDKKKDDVIDKEEKLNRIPPSAAEVRQRGNIRFLQNSTRDKPDDDDLTETFNGNSTSQL</sequence>
<dbReference type="Gene3D" id="3.10.20.90">
    <property type="entry name" value="Phosphatidylinositol 3-kinase Catalytic Subunit, Chain A, domain 1"/>
    <property type="match status" value="1"/>
</dbReference>
<dbReference type="STRING" id="34506.A0A090MYK8"/>
<dbReference type="InterPro" id="IPR029071">
    <property type="entry name" value="Ubiquitin-like_domsf"/>
</dbReference>
<evidence type="ECO:0000256" key="1">
    <source>
        <dbReference type="ARBA" id="ARBA00040925"/>
    </source>
</evidence>
<dbReference type="SUPFAM" id="SSF54236">
    <property type="entry name" value="Ubiquitin-like"/>
    <property type="match status" value="1"/>
</dbReference>
<gene>
    <name evidence="6 8 9" type="ORF">SRAE_2000202300</name>
</gene>
<dbReference type="eggNOG" id="KOG2507">
    <property type="taxonomic scope" value="Eukaryota"/>
</dbReference>
<dbReference type="CTD" id="36379724"/>
<organism evidence="6">
    <name type="scientific">Strongyloides ratti</name>
    <name type="common">Parasitic roundworm</name>
    <dbReference type="NCBI Taxonomy" id="34506"/>
    <lineage>
        <taxon>Eukaryota</taxon>
        <taxon>Metazoa</taxon>
        <taxon>Ecdysozoa</taxon>
        <taxon>Nematoda</taxon>
        <taxon>Chromadorea</taxon>
        <taxon>Rhabditida</taxon>
        <taxon>Tylenchina</taxon>
        <taxon>Panagrolaimomorpha</taxon>
        <taxon>Strongyloidoidea</taxon>
        <taxon>Strongyloididae</taxon>
        <taxon>Strongyloides</taxon>
    </lineage>
</organism>
<dbReference type="PROSITE" id="PS50033">
    <property type="entry name" value="UBX"/>
    <property type="match status" value="1"/>
</dbReference>
<keyword evidence="2" id="KW-0175">Coiled coil</keyword>
<accession>A0A090MYK8</accession>
<evidence type="ECO:0000259" key="5">
    <source>
        <dbReference type="PROSITE" id="PS50033"/>
    </source>
</evidence>
<dbReference type="WormBase" id="SRAE_2000202300">
    <property type="protein sequence ID" value="SRP05874"/>
    <property type="gene ID" value="WBGene00262230"/>
</dbReference>
<evidence type="ECO:0000313" key="7">
    <source>
        <dbReference type="Proteomes" id="UP000035682"/>
    </source>
</evidence>
<keyword evidence="7" id="KW-1185">Reference proteome</keyword>